<keyword evidence="1" id="KW-0472">Membrane</keyword>
<dbReference type="PANTHER" id="PTHR37184">
    <property type="entry name" value="CLAVATA3/ESR (CLE)-RELATED PROTEIN 27"/>
    <property type="match status" value="1"/>
</dbReference>
<accession>A0A978UNY0</accession>
<dbReference type="PANTHER" id="PTHR37184:SF2">
    <property type="entry name" value="CLAVATA3_ESR (CLE)-RELATED PROTEIN 43"/>
    <property type="match status" value="1"/>
</dbReference>
<gene>
    <name evidence="2" type="ORF">FEM48_Zijuj10G0145000</name>
</gene>
<evidence type="ECO:0000313" key="3">
    <source>
        <dbReference type="Proteomes" id="UP000813462"/>
    </source>
</evidence>
<dbReference type="InterPro" id="IPR040274">
    <property type="entry name" value="CLE27/CLE43"/>
</dbReference>
<protein>
    <submittedName>
        <fullName evidence="2">Uncharacterized protein</fullName>
    </submittedName>
</protein>
<dbReference type="AlphaFoldDB" id="A0A978UNY0"/>
<comment type="caution">
    <text evidence="2">The sequence shown here is derived from an EMBL/GenBank/DDBJ whole genome shotgun (WGS) entry which is preliminary data.</text>
</comment>
<name>A0A978UNY0_ZIZJJ</name>
<proteinExistence type="predicted"/>
<dbReference type="Proteomes" id="UP000813462">
    <property type="component" value="Unassembled WGS sequence"/>
</dbReference>
<organism evidence="2 3">
    <name type="scientific">Ziziphus jujuba var. spinosa</name>
    <dbReference type="NCBI Taxonomy" id="714518"/>
    <lineage>
        <taxon>Eukaryota</taxon>
        <taxon>Viridiplantae</taxon>
        <taxon>Streptophyta</taxon>
        <taxon>Embryophyta</taxon>
        <taxon>Tracheophyta</taxon>
        <taxon>Spermatophyta</taxon>
        <taxon>Magnoliopsida</taxon>
        <taxon>eudicotyledons</taxon>
        <taxon>Gunneridae</taxon>
        <taxon>Pentapetalae</taxon>
        <taxon>rosids</taxon>
        <taxon>fabids</taxon>
        <taxon>Rosales</taxon>
        <taxon>Rhamnaceae</taxon>
        <taxon>Paliureae</taxon>
        <taxon>Ziziphus</taxon>
    </lineage>
</organism>
<sequence>MSFVGDRRVFYCYMVLLLVVPVIQIWVCHDCKVGAVRSFPGSDMVVVKGKKSKEELFNQFFGGRDLNFSSTAVKGFEESKRKELIEFGFSYSETLLYWF</sequence>
<keyword evidence="1" id="KW-0812">Transmembrane</keyword>
<reference evidence="2" key="1">
    <citation type="journal article" date="2021" name="Front. Plant Sci.">
        <title>Chromosome-Scale Genome Assembly for Chinese Sour Jujube and Insights Into Its Genome Evolution and Domestication Signature.</title>
        <authorList>
            <person name="Shen L.-Y."/>
            <person name="Luo H."/>
            <person name="Wang X.-L."/>
            <person name="Wang X.-M."/>
            <person name="Qiu X.-J."/>
            <person name="Liu H."/>
            <person name="Zhou S.-S."/>
            <person name="Jia K.-H."/>
            <person name="Nie S."/>
            <person name="Bao Y.-T."/>
            <person name="Zhang R.-G."/>
            <person name="Yun Q.-Z."/>
            <person name="Chai Y.-H."/>
            <person name="Lu J.-Y."/>
            <person name="Li Y."/>
            <person name="Zhao S.-W."/>
            <person name="Mao J.-F."/>
            <person name="Jia S.-G."/>
            <person name="Mao Y.-M."/>
        </authorList>
    </citation>
    <scope>NUCLEOTIDE SEQUENCE</scope>
    <source>
        <strain evidence="2">AT0</strain>
        <tissue evidence="2">Leaf</tissue>
    </source>
</reference>
<feature type="transmembrane region" description="Helical" evidence="1">
    <location>
        <begin position="9"/>
        <end position="27"/>
    </location>
</feature>
<dbReference type="EMBL" id="JAEACU010000010">
    <property type="protein sequence ID" value="KAH7516532.1"/>
    <property type="molecule type" value="Genomic_DNA"/>
</dbReference>
<evidence type="ECO:0000256" key="1">
    <source>
        <dbReference type="SAM" id="Phobius"/>
    </source>
</evidence>
<evidence type="ECO:0000313" key="2">
    <source>
        <dbReference type="EMBL" id="KAH7516532.1"/>
    </source>
</evidence>
<keyword evidence="1" id="KW-1133">Transmembrane helix</keyword>